<feature type="region of interest" description="Disordered" evidence="1">
    <location>
        <begin position="1"/>
        <end position="61"/>
    </location>
</feature>
<feature type="non-terminal residue" evidence="2">
    <location>
        <position position="1"/>
    </location>
</feature>
<evidence type="ECO:0000313" key="2">
    <source>
        <dbReference type="EMBL" id="CAE6362845.1"/>
    </source>
</evidence>
<dbReference type="EMBL" id="CAJMWT010000907">
    <property type="protein sequence ID" value="CAE6362845.1"/>
    <property type="molecule type" value="Genomic_DNA"/>
</dbReference>
<dbReference type="Proteomes" id="UP000663843">
    <property type="component" value="Unassembled WGS sequence"/>
</dbReference>
<sequence length="124" mass="13856">MRLLSRKHSLNNGSHIDLSSRSEDSSLLSPRSPCRCGKTNRSFQSRRNPIPEPQISHPQVNTTTAWKSQSFSEAEMLLQEVNIPGRCGRSKSSVISTPPMNPRSENLNTLIRETHANLLAATLY</sequence>
<evidence type="ECO:0000256" key="1">
    <source>
        <dbReference type="SAM" id="MobiDB-lite"/>
    </source>
</evidence>
<evidence type="ECO:0000313" key="3">
    <source>
        <dbReference type="Proteomes" id="UP000663843"/>
    </source>
</evidence>
<organism evidence="2 3">
    <name type="scientific">Rhizoctonia solani</name>
    <dbReference type="NCBI Taxonomy" id="456999"/>
    <lineage>
        <taxon>Eukaryota</taxon>
        <taxon>Fungi</taxon>
        <taxon>Dikarya</taxon>
        <taxon>Basidiomycota</taxon>
        <taxon>Agaricomycotina</taxon>
        <taxon>Agaricomycetes</taxon>
        <taxon>Cantharellales</taxon>
        <taxon>Ceratobasidiaceae</taxon>
        <taxon>Rhizoctonia</taxon>
    </lineage>
</organism>
<reference evidence="2" key="1">
    <citation type="submission" date="2021-01" db="EMBL/GenBank/DDBJ databases">
        <authorList>
            <person name="Kaushik A."/>
        </authorList>
    </citation>
    <scope>NUCLEOTIDE SEQUENCE</scope>
    <source>
        <strain evidence="2">AG2-2IIIB</strain>
    </source>
</reference>
<protein>
    <submittedName>
        <fullName evidence="2">Uncharacterized protein</fullName>
    </submittedName>
</protein>
<dbReference type="AlphaFoldDB" id="A0A8H2ZZX6"/>
<proteinExistence type="predicted"/>
<comment type="caution">
    <text evidence="2">The sequence shown here is derived from an EMBL/GenBank/DDBJ whole genome shotgun (WGS) entry which is preliminary data.</text>
</comment>
<gene>
    <name evidence="2" type="ORF">RDB_LOCUS13362</name>
</gene>
<name>A0A8H2ZZX6_9AGAM</name>
<accession>A0A8H2ZZX6</accession>